<protein>
    <submittedName>
        <fullName evidence="6">Hsp33 family molecular chaperone HslO</fullName>
    </submittedName>
</protein>
<dbReference type="GO" id="GO:0005737">
    <property type="term" value="C:cytoplasm"/>
    <property type="evidence" value="ECO:0007669"/>
    <property type="project" value="InterPro"/>
</dbReference>
<dbReference type="Gene3D" id="3.55.30.10">
    <property type="entry name" value="Hsp33 domain"/>
    <property type="match status" value="1"/>
</dbReference>
<evidence type="ECO:0000313" key="6">
    <source>
        <dbReference type="EMBL" id="RJY10344.1"/>
    </source>
</evidence>
<dbReference type="EMBL" id="RAHX01000001">
    <property type="protein sequence ID" value="RJY10344.1"/>
    <property type="molecule type" value="Genomic_DNA"/>
</dbReference>
<name>A0A419RX44_9SPHN</name>
<evidence type="ECO:0000256" key="5">
    <source>
        <dbReference type="ARBA" id="ARBA00023284"/>
    </source>
</evidence>
<keyword evidence="1" id="KW-0963">Cytoplasm</keyword>
<dbReference type="InterPro" id="IPR016153">
    <property type="entry name" value="Heat_shock_Hsp33_N"/>
</dbReference>
<gene>
    <name evidence="6" type="ORF">D6201_10225</name>
</gene>
<accession>A0A419RX44</accession>
<dbReference type="GO" id="GO:0042026">
    <property type="term" value="P:protein refolding"/>
    <property type="evidence" value="ECO:0007669"/>
    <property type="project" value="TreeGrafter"/>
</dbReference>
<dbReference type="PANTHER" id="PTHR30111">
    <property type="entry name" value="33 KDA CHAPERONIN"/>
    <property type="match status" value="1"/>
</dbReference>
<dbReference type="PIRSF" id="PIRSF005261">
    <property type="entry name" value="Heat_shock_Hsp33"/>
    <property type="match status" value="1"/>
</dbReference>
<dbReference type="GO" id="GO:0051082">
    <property type="term" value="F:unfolded protein binding"/>
    <property type="evidence" value="ECO:0007669"/>
    <property type="project" value="InterPro"/>
</dbReference>
<sequence length="298" mass="32860">MTSLHSETFADRLLGFTLPDRDSRGRLVRLGPVLDEILGAHDYPTALAHALSEALVLTTLMGGLLKDEGDQLTLQVQSKGGIADLLVCDYRGGELRGYVQHDRDKAIATGASASLATLFGEGHLAITFDIARTGKRYQGIVPLEGESLSAAVESYFAQSEQVPTRIQTAIRSGPEGSLAAGFLVQHLPDGEEGRERLHARLDHPEWQHVSVMAESIKHEELADAGLSLEELVWRLYHEEREVRVMPGARISRGCRCTETHFESVLARFPKEERREMANEDGIILVDCAFCSKEFAIQD</sequence>
<dbReference type="Pfam" id="PF01430">
    <property type="entry name" value="HSP33"/>
    <property type="match status" value="1"/>
</dbReference>
<reference evidence="6 7" key="1">
    <citation type="journal article" date="2017" name="Int. J. Syst. Evol. Microbiol.">
        <title>Erythrobacter aquimixticola sp. nov., isolated from the junction between the ocean and a freshwater spring.</title>
        <authorList>
            <person name="Park S."/>
            <person name="Jung Y.T."/>
            <person name="Choi S.J."/>
            <person name="Yoon J.H."/>
        </authorList>
    </citation>
    <scope>NUCLEOTIDE SEQUENCE [LARGE SCALE GENOMIC DNA]</scope>
    <source>
        <strain evidence="6 7">JSSK-14</strain>
    </source>
</reference>
<dbReference type="InterPro" id="IPR016154">
    <property type="entry name" value="Heat_shock_Hsp33_C"/>
</dbReference>
<dbReference type="AlphaFoldDB" id="A0A419RX44"/>
<dbReference type="OrthoDB" id="9793753at2"/>
<dbReference type="RefSeq" id="WP_120049351.1">
    <property type="nucleotide sequence ID" value="NZ_RAHX01000001.1"/>
</dbReference>
<dbReference type="PANTHER" id="PTHR30111:SF1">
    <property type="entry name" value="33 KDA CHAPERONIN"/>
    <property type="match status" value="1"/>
</dbReference>
<keyword evidence="3" id="KW-1015">Disulfide bond</keyword>
<dbReference type="GO" id="GO:0044183">
    <property type="term" value="F:protein folding chaperone"/>
    <property type="evidence" value="ECO:0007669"/>
    <property type="project" value="TreeGrafter"/>
</dbReference>
<evidence type="ECO:0000256" key="4">
    <source>
        <dbReference type="ARBA" id="ARBA00023186"/>
    </source>
</evidence>
<dbReference type="SUPFAM" id="SSF64397">
    <property type="entry name" value="Hsp33 domain"/>
    <property type="match status" value="1"/>
</dbReference>
<dbReference type="InterPro" id="IPR023212">
    <property type="entry name" value="Hsp33_helix_hairpin_bin_dom_sf"/>
</dbReference>
<keyword evidence="7" id="KW-1185">Reference proteome</keyword>
<evidence type="ECO:0000256" key="1">
    <source>
        <dbReference type="ARBA" id="ARBA00022490"/>
    </source>
</evidence>
<evidence type="ECO:0000256" key="2">
    <source>
        <dbReference type="ARBA" id="ARBA00022833"/>
    </source>
</evidence>
<dbReference type="Gene3D" id="3.90.1280.10">
    <property type="entry name" value="HSP33 redox switch-like"/>
    <property type="match status" value="1"/>
</dbReference>
<keyword evidence="2" id="KW-0862">Zinc</keyword>
<dbReference type="InterPro" id="IPR000397">
    <property type="entry name" value="Heat_shock_Hsp33"/>
</dbReference>
<dbReference type="CDD" id="cd00498">
    <property type="entry name" value="Hsp33"/>
    <property type="match status" value="1"/>
</dbReference>
<comment type="caution">
    <text evidence="6">The sequence shown here is derived from an EMBL/GenBank/DDBJ whole genome shotgun (WGS) entry which is preliminary data.</text>
</comment>
<dbReference type="Gene3D" id="1.10.287.480">
    <property type="entry name" value="helix hairpin bin"/>
    <property type="match status" value="1"/>
</dbReference>
<keyword evidence="4" id="KW-0143">Chaperone</keyword>
<proteinExistence type="predicted"/>
<evidence type="ECO:0000313" key="7">
    <source>
        <dbReference type="Proteomes" id="UP000285232"/>
    </source>
</evidence>
<dbReference type="Proteomes" id="UP000285232">
    <property type="component" value="Unassembled WGS sequence"/>
</dbReference>
<organism evidence="6 7">
    <name type="scientific">Aurantiacibacter aquimixticola</name>
    <dbReference type="NCBI Taxonomy" id="1958945"/>
    <lineage>
        <taxon>Bacteria</taxon>
        <taxon>Pseudomonadati</taxon>
        <taxon>Pseudomonadota</taxon>
        <taxon>Alphaproteobacteria</taxon>
        <taxon>Sphingomonadales</taxon>
        <taxon>Erythrobacteraceae</taxon>
        <taxon>Aurantiacibacter</taxon>
    </lineage>
</organism>
<dbReference type="SUPFAM" id="SSF118352">
    <property type="entry name" value="HSP33 redox switch-like"/>
    <property type="match status" value="1"/>
</dbReference>
<evidence type="ECO:0000256" key="3">
    <source>
        <dbReference type="ARBA" id="ARBA00023157"/>
    </source>
</evidence>
<keyword evidence="5" id="KW-0676">Redox-active center</keyword>